<feature type="compositionally biased region" description="Low complexity" evidence="12">
    <location>
        <begin position="770"/>
        <end position="788"/>
    </location>
</feature>
<dbReference type="eggNOG" id="KOG0199">
    <property type="taxonomic scope" value="Eukaryota"/>
</dbReference>
<dbReference type="GO" id="GO:0004674">
    <property type="term" value="F:protein serine/threonine kinase activity"/>
    <property type="evidence" value="ECO:0007669"/>
    <property type="project" value="UniProtKB-EC"/>
</dbReference>
<dbReference type="Gene3D" id="3.30.200.20">
    <property type="entry name" value="Phosphorylase Kinase, domain 1"/>
    <property type="match status" value="1"/>
</dbReference>
<dbReference type="GO" id="GO:0002009">
    <property type="term" value="P:morphogenesis of an epithelium"/>
    <property type="evidence" value="ECO:0007669"/>
    <property type="project" value="UniProtKB-ARBA"/>
</dbReference>
<dbReference type="OMA" id="PECKPEQ"/>
<dbReference type="InterPro" id="IPR001245">
    <property type="entry name" value="Ser-Thr/Tyr_kinase_cat_dom"/>
</dbReference>
<keyword evidence="3 16" id="KW-0808">Transferase</keyword>
<dbReference type="PROSITE" id="PS50002">
    <property type="entry name" value="SH3"/>
    <property type="match status" value="1"/>
</dbReference>
<dbReference type="InParanoid" id="E0VHV9"/>
<dbReference type="OrthoDB" id="4062651at2759"/>
<feature type="domain" description="CRIB" evidence="15">
    <location>
        <begin position="475"/>
        <end position="489"/>
    </location>
</feature>
<evidence type="ECO:0000313" key="18">
    <source>
        <dbReference type="Proteomes" id="UP000009046"/>
    </source>
</evidence>
<evidence type="ECO:0000256" key="12">
    <source>
        <dbReference type="SAM" id="MobiDB-lite"/>
    </source>
</evidence>
<dbReference type="CDD" id="cd00132">
    <property type="entry name" value="CRIB"/>
    <property type="match status" value="1"/>
</dbReference>
<evidence type="ECO:0000256" key="1">
    <source>
        <dbReference type="ARBA" id="ARBA00011903"/>
    </source>
</evidence>
<keyword evidence="2 9" id="KW-0728">SH3 domain</keyword>
<feature type="region of interest" description="Disordered" evidence="12">
    <location>
        <begin position="1034"/>
        <end position="1070"/>
    </location>
</feature>
<evidence type="ECO:0000256" key="6">
    <source>
        <dbReference type="ARBA" id="ARBA00022840"/>
    </source>
</evidence>
<dbReference type="Pfam" id="PF07714">
    <property type="entry name" value="PK_Tyr_Ser-Thr"/>
    <property type="match status" value="1"/>
</dbReference>
<dbReference type="PROSITE" id="PS00107">
    <property type="entry name" value="PROTEIN_KINASE_ATP"/>
    <property type="match status" value="1"/>
</dbReference>
<dbReference type="PROSITE" id="PS50108">
    <property type="entry name" value="CRIB"/>
    <property type="match status" value="1"/>
</dbReference>
<protein>
    <recommendedName>
        <fullName evidence="1">non-specific protein-tyrosine kinase</fullName>
        <ecNumber evidence="1">2.7.10.2</ecNumber>
    </recommendedName>
</protein>
<dbReference type="InterPro" id="IPR049587">
    <property type="entry name" value="TNK-like_SAM"/>
</dbReference>
<dbReference type="Pfam" id="PF22931">
    <property type="entry name" value="SAM_TNK"/>
    <property type="match status" value="1"/>
</dbReference>
<dbReference type="CTD" id="8237509"/>
<feature type="region of interest" description="Disordered" evidence="12">
    <location>
        <begin position="566"/>
        <end position="590"/>
    </location>
</feature>
<feature type="binding site" evidence="10">
    <location>
        <position position="146"/>
    </location>
    <ligand>
        <name>ATP</name>
        <dbReference type="ChEBI" id="CHEBI:30616"/>
    </ligand>
</feature>
<feature type="region of interest" description="Disordered" evidence="12">
    <location>
        <begin position="752"/>
        <end position="789"/>
    </location>
</feature>
<dbReference type="GO" id="GO:0005524">
    <property type="term" value="F:ATP binding"/>
    <property type="evidence" value="ECO:0007669"/>
    <property type="project" value="UniProtKB-UniRule"/>
</dbReference>
<evidence type="ECO:0000259" key="14">
    <source>
        <dbReference type="PROSITE" id="PS50011"/>
    </source>
</evidence>
<keyword evidence="11" id="KW-0175">Coiled coil</keyword>
<dbReference type="CDD" id="cd05040">
    <property type="entry name" value="PTKc_Ack_like"/>
    <property type="match status" value="1"/>
</dbReference>
<dbReference type="SUPFAM" id="SSF50044">
    <property type="entry name" value="SH3-domain"/>
    <property type="match status" value="1"/>
</dbReference>
<dbReference type="PANTHER" id="PTHR24418">
    <property type="entry name" value="TYROSINE-PROTEIN KINASE"/>
    <property type="match status" value="1"/>
</dbReference>
<evidence type="ECO:0000256" key="7">
    <source>
        <dbReference type="ARBA" id="ARBA00023137"/>
    </source>
</evidence>
<evidence type="ECO:0000256" key="9">
    <source>
        <dbReference type="PROSITE-ProRule" id="PRU00192"/>
    </source>
</evidence>
<evidence type="ECO:0000256" key="2">
    <source>
        <dbReference type="ARBA" id="ARBA00022443"/>
    </source>
</evidence>
<dbReference type="Pfam" id="PF00786">
    <property type="entry name" value="PBD"/>
    <property type="match status" value="1"/>
</dbReference>
<dbReference type="InterPro" id="IPR011009">
    <property type="entry name" value="Kinase-like_dom_sf"/>
</dbReference>
<dbReference type="InterPro" id="IPR017441">
    <property type="entry name" value="Protein_kinase_ATP_BS"/>
</dbReference>
<dbReference type="SUPFAM" id="SSF56112">
    <property type="entry name" value="Protein kinase-like (PK-like)"/>
    <property type="match status" value="1"/>
</dbReference>
<evidence type="ECO:0000256" key="5">
    <source>
        <dbReference type="ARBA" id="ARBA00022777"/>
    </source>
</evidence>
<dbReference type="RefSeq" id="XP_002425703.1">
    <property type="nucleotide sequence ID" value="XM_002425658.1"/>
</dbReference>
<evidence type="ECO:0000259" key="13">
    <source>
        <dbReference type="PROSITE" id="PS50002"/>
    </source>
</evidence>
<keyword evidence="4 10" id="KW-0547">Nucleotide-binding</keyword>
<dbReference type="PRINTS" id="PR00109">
    <property type="entry name" value="TYRKINASE"/>
</dbReference>
<dbReference type="FunFam" id="1.10.510.10:FF:001118">
    <property type="entry name" value="Tyrosine-protein kinase PR2"/>
    <property type="match status" value="1"/>
</dbReference>
<dbReference type="KEGG" id="phu:Phum_PHUM216720"/>
<feature type="domain" description="Protein kinase" evidence="14">
    <location>
        <begin position="115"/>
        <end position="392"/>
    </location>
</feature>
<feature type="region of interest" description="Disordered" evidence="12">
    <location>
        <begin position="689"/>
        <end position="734"/>
    </location>
</feature>
<evidence type="ECO:0000313" key="17">
    <source>
        <dbReference type="EnsemblMetazoa" id="PHUM216720-PA"/>
    </source>
</evidence>
<feature type="compositionally biased region" description="Low complexity" evidence="12">
    <location>
        <begin position="878"/>
        <end position="891"/>
    </location>
</feature>
<dbReference type="InterPro" id="IPR050198">
    <property type="entry name" value="Non-receptor_tyrosine_kinases"/>
</dbReference>
<dbReference type="GO" id="GO:0004715">
    <property type="term" value="F:non-membrane spanning protein tyrosine kinase activity"/>
    <property type="evidence" value="ECO:0007669"/>
    <property type="project" value="UniProtKB-EC"/>
</dbReference>
<name>E0VHV9_PEDHC</name>
<dbReference type="InterPro" id="IPR001452">
    <property type="entry name" value="SH3_domain"/>
</dbReference>
<dbReference type="PROSITE" id="PS00109">
    <property type="entry name" value="PROTEIN_KINASE_TYR"/>
    <property type="match status" value="1"/>
</dbReference>
<feature type="coiled-coil region" evidence="11">
    <location>
        <begin position="637"/>
        <end position="664"/>
    </location>
</feature>
<dbReference type="Gene3D" id="1.10.510.10">
    <property type="entry name" value="Transferase(Phosphotransferase) domain 1"/>
    <property type="match status" value="1"/>
</dbReference>
<dbReference type="AlphaFoldDB" id="E0VHV9"/>
<dbReference type="EC" id="2.7.10.2" evidence="1"/>
<dbReference type="InterPro" id="IPR000095">
    <property type="entry name" value="CRIB_dom"/>
</dbReference>
<dbReference type="EMBL" id="DS235172">
    <property type="protein sequence ID" value="EEB12965.1"/>
    <property type="molecule type" value="Genomic_DNA"/>
</dbReference>
<dbReference type="InterPro" id="IPR055175">
    <property type="entry name" value="ACK/TNK-like_SAM"/>
</dbReference>
<dbReference type="EMBL" id="AAZO01002491">
    <property type="status" value="NOT_ANNOTATED_CDS"/>
    <property type="molecule type" value="Genomic_DNA"/>
</dbReference>
<evidence type="ECO:0000256" key="4">
    <source>
        <dbReference type="ARBA" id="ARBA00022741"/>
    </source>
</evidence>
<sequence>MASSKGPGLYEFLIEAELQQYYAGFKNDLKVQNVPQLKYVTEDDLVSIGMSKPEMRRLKKFFQRHFPQNYLSKFKKLILSRREENHDSSLSVTNDVAEKPSVKVPNKHIIPAESIVVNKELGQGEFGTVQQGVWTDEDDRIQVAIKCLSREKMQNNPIEFLKEAAIMHGIDHEHIVRLYGVVLDTNSLMLVTELAPLRSLLECLKEPSLRCNFPVLSLCDFAIQVCDGMQYLEQKRLIHRDLAARNILVFSKNKVKISDFGLSRALGVGKDYYQTNFNVNLKLPIAWCAPECISYLRFTSASDVWAFGVTLWEMFSYGFQPWAALTGHQILEAIDEPNFQRLEQPECCPREYYNIMMKCWQHDPNTRPRFSDLIIMLPECKPEQVQAVQEFVEDPTKSRRDQLVYRVGDVITVLDKQLQTSSWKGVTNSGRTGWFNPAHTVTYLGNNLPSNNLAFSRGDGKNMYSSKRKIRPDMISGPQGDFKHTGHVGLDGAYFGDLSFLGGKNPNLPRQIVTPYKPHEDSTSSVVDSNHAELNRNCSDVSDCTPLLKTPAESIWAEGNKASSTDHEYHEISDDDELGGSPIFKSNGPSLMDEMESVLRSLGSSPTPPLPTDRKKLPPPFSLPLGSSFSTPPASPLAEAINVKNELKEMAAKAARRRKQATVKPISAADEKTLDSAIAMANELTAKSMSDIDGCTPPDSPHTPASPSKRKFSFRFPSVQKHNSPKPERKNFTEQTACIPDIQALCDKLRLKTLSPTPTPPPSPRQHAVSLRSSYSSLSRDSSPLNSPYHRSSLGNFRSFLFDSDVPKSSKDAYRNGMGKNHLDRTHYNKLPPWDQASAEFYFARSRDLLTKAMTQVPSWRGNRYETENRGVKKYEESSNNGLNGLQSSKRSFSKESKRTSNGLESMLDANPLLGDYYGKAYKYKKKNDVPNNSNDKTQKTNNINPSSEKEVPSTTPEVPHHQSNPVTLRKCGSKGHLRRRSYNDRYLSSTSSDSSDSCNLSEADKQMSYRLKMRKQRRGGSFSNAHAMSQMKNPQTLLNSPPPQNSFLNSIITSPKNNNNNSSNTSDKSKFFVSNLKPAKSESVQNRSLNNLSKSNNFLPFPGFDEKWPRDVAKDSSSLTFTSSNSSSLNWEEYLELDREFLSCSNCPPSPAPQV</sequence>
<dbReference type="CDD" id="cd09539">
    <property type="entry name" value="SAM_TNK-like"/>
    <property type="match status" value="1"/>
</dbReference>
<dbReference type="EnsemblMetazoa" id="PHUM216720-RA">
    <property type="protein sequence ID" value="PHUM216720-PA"/>
    <property type="gene ID" value="PHUM216720"/>
</dbReference>
<dbReference type="InterPro" id="IPR008266">
    <property type="entry name" value="Tyr_kinase_AS"/>
</dbReference>
<reference evidence="16" key="1">
    <citation type="submission" date="2007-04" db="EMBL/GenBank/DDBJ databases">
        <title>Annotation of Pediculus humanus corporis strain USDA.</title>
        <authorList>
            <person name="Kirkness E."/>
            <person name="Hannick L."/>
            <person name="Hass B."/>
            <person name="Bruggner R."/>
            <person name="Lawson D."/>
            <person name="Bidwell S."/>
            <person name="Joardar V."/>
            <person name="Caler E."/>
            <person name="Walenz B."/>
            <person name="Inman J."/>
            <person name="Schobel S."/>
            <person name="Galinsky K."/>
            <person name="Amedeo P."/>
            <person name="Strausberg R."/>
        </authorList>
    </citation>
    <scope>NUCLEOTIDE SEQUENCE</scope>
    <source>
        <strain evidence="16">USDA</strain>
    </source>
</reference>
<reference evidence="17" key="3">
    <citation type="submission" date="2021-02" db="UniProtKB">
        <authorList>
            <consortium name="EnsemblMetazoa"/>
        </authorList>
    </citation>
    <scope>IDENTIFICATION</scope>
    <source>
        <strain evidence="17">USDA</strain>
    </source>
</reference>
<dbReference type="PROSITE" id="PS50011">
    <property type="entry name" value="PROTEIN_KINASE_DOM"/>
    <property type="match status" value="1"/>
</dbReference>
<feature type="region of interest" description="Disordered" evidence="12">
    <location>
        <begin position="869"/>
        <end position="910"/>
    </location>
</feature>
<dbReference type="SMART" id="SM00219">
    <property type="entry name" value="TyrKc"/>
    <property type="match status" value="1"/>
</dbReference>
<evidence type="ECO:0000313" key="16">
    <source>
        <dbReference type="EMBL" id="EEB12965.1"/>
    </source>
</evidence>
<accession>E0VHV9</accession>
<evidence type="ECO:0000256" key="10">
    <source>
        <dbReference type="PROSITE-ProRule" id="PRU10141"/>
    </source>
</evidence>
<dbReference type="GeneID" id="8237509"/>
<feature type="compositionally biased region" description="Low complexity" evidence="12">
    <location>
        <begin position="1050"/>
        <end position="1067"/>
    </location>
</feature>
<feature type="compositionally biased region" description="Polar residues" evidence="12">
    <location>
        <begin position="930"/>
        <end position="967"/>
    </location>
</feature>
<keyword evidence="6 10" id="KW-0067">ATP-binding</keyword>
<dbReference type="Proteomes" id="UP000009046">
    <property type="component" value="Unassembled WGS sequence"/>
</dbReference>
<organism>
    <name type="scientific">Pediculus humanus subsp. corporis</name>
    <name type="common">Body louse</name>
    <dbReference type="NCBI Taxonomy" id="121224"/>
    <lineage>
        <taxon>Eukaryota</taxon>
        <taxon>Metazoa</taxon>
        <taxon>Ecdysozoa</taxon>
        <taxon>Arthropoda</taxon>
        <taxon>Hexapoda</taxon>
        <taxon>Insecta</taxon>
        <taxon>Pterygota</taxon>
        <taxon>Neoptera</taxon>
        <taxon>Paraneoptera</taxon>
        <taxon>Psocodea</taxon>
        <taxon>Troctomorpha</taxon>
        <taxon>Phthiraptera</taxon>
        <taxon>Anoplura</taxon>
        <taxon>Pediculidae</taxon>
        <taxon>Pediculus</taxon>
    </lineage>
</organism>
<gene>
    <name evidence="17" type="primary">8237509</name>
    <name evidence="16" type="ORF">Phum_PHUM216720</name>
</gene>
<dbReference type="SMART" id="SM00220">
    <property type="entry name" value="S_TKc"/>
    <property type="match status" value="1"/>
</dbReference>
<dbReference type="VEuPathDB" id="VectorBase:PHUM216720"/>
<comment type="catalytic activity">
    <reaction evidence="8">
        <text>L-threonyl-[protein] + ATP = O-phospho-L-threonyl-[protein] + ADP + H(+)</text>
        <dbReference type="Rhea" id="RHEA:46608"/>
        <dbReference type="Rhea" id="RHEA-COMP:11060"/>
        <dbReference type="Rhea" id="RHEA-COMP:11605"/>
        <dbReference type="ChEBI" id="CHEBI:15378"/>
        <dbReference type="ChEBI" id="CHEBI:30013"/>
        <dbReference type="ChEBI" id="CHEBI:30616"/>
        <dbReference type="ChEBI" id="CHEBI:61977"/>
        <dbReference type="ChEBI" id="CHEBI:456216"/>
        <dbReference type="EC" id="2.7.11.1"/>
    </reaction>
</comment>
<dbReference type="HOGENOM" id="CLU_275870_0_0_1"/>
<dbReference type="InterPro" id="IPR000719">
    <property type="entry name" value="Prot_kinase_dom"/>
</dbReference>
<evidence type="ECO:0000256" key="3">
    <source>
        <dbReference type="ARBA" id="ARBA00022679"/>
    </source>
</evidence>
<feature type="domain" description="SH3" evidence="13">
    <location>
        <begin position="380"/>
        <end position="445"/>
    </location>
</feature>
<dbReference type="InterPro" id="IPR036028">
    <property type="entry name" value="SH3-like_dom_sf"/>
</dbReference>
<evidence type="ECO:0000256" key="11">
    <source>
        <dbReference type="SAM" id="Coils"/>
    </source>
</evidence>
<keyword evidence="5 16" id="KW-0418">Kinase</keyword>
<proteinExistence type="predicted"/>
<evidence type="ECO:0000256" key="8">
    <source>
        <dbReference type="ARBA" id="ARBA00047899"/>
    </source>
</evidence>
<keyword evidence="7" id="KW-0829">Tyrosine-protein kinase</keyword>
<dbReference type="FunCoup" id="E0VHV9">
    <property type="interactions" value="3"/>
</dbReference>
<dbReference type="STRING" id="121224.E0VHV9"/>
<feature type="region of interest" description="Disordered" evidence="12">
    <location>
        <begin position="926"/>
        <end position="1002"/>
    </location>
</feature>
<feature type="compositionally biased region" description="Basic residues" evidence="12">
    <location>
        <begin position="972"/>
        <end position="981"/>
    </location>
</feature>
<dbReference type="SMART" id="SM00285">
    <property type="entry name" value="PBD"/>
    <property type="match status" value="1"/>
</dbReference>
<keyword evidence="18" id="KW-1185">Reference proteome</keyword>
<evidence type="ECO:0000259" key="15">
    <source>
        <dbReference type="PROSITE" id="PS50108"/>
    </source>
</evidence>
<dbReference type="InterPro" id="IPR020635">
    <property type="entry name" value="Tyr_kinase_cat_dom"/>
</dbReference>
<reference evidence="16" key="2">
    <citation type="submission" date="2007-04" db="EMBL/GenBank/DDBJ databases">
        <title>The genome of the human body louse.</title>
        <authorList>
            <consortium name="The Human Body Louse Genome Consortium"/>
            <person name="Kirkness E."/>
            <person name="Walenz B."/>
            <person name="Hass B."/>
            <person name="Bruggner R."/>
            <person name="Strausberg R."/>
        </authorList>
    </citation>
    <scope>NUCLEOTIDE SEQUENCE</scope>
    <source>
        <strain evidence="16">USDA</strain>
    </source>
</reference>
<feature type="compositionally biased region" description="Low complexity" evidence="12">
    <location>
        <begin position="989"/>
        <end position="998"/>
    </location>
</feature>